<evidence type="ECO:0000256" key="4">
    <source>
        <dbReference type="ARBA" id="ARBA00022630"/>
    </source>
</evidence>
<keyword evidence="10" id="KW-1185">Reference proteome</keyword>
<organism evidence="9 10">
    <name type="scientific">Wenzhouxiangella limi</name>
    <dbReference type="NCBI Taxonomy" id="2707351"/>
    <lineage>
        <taxon>Bacteria</taxon>
        <taxon>Pseudomonadati</taxon>
        <taxon>Pseudomonadota</taxon>
        <taxon>Gammaproteobacteria</taxon>
        <taxon>Chromatiales</taxon>
        <taxon>Wenzhouxiangellaceae</taxon>
        <taxon>Wenzhouxiangella</taxon>
    </lineage>
</organism>
<keyword evidence="6" id="KW-0560">Oxidoreductase</keyword>
<evidence type="ECO:0000313" key="9">
    <source>
        <dbReference type="EMBL" id="NDY96591.1"/>
    </source>
</evidence>
<reference evidence="9 10" key="1">
    <citation type="submission" date="2020-02" db="EMBL/GenBank/DDBJ databases">
        <authorList>
            <person name="Zhang X.-Y."/>
        </authorList>
    </citation>
    <scope>NUCLEOTIDE SEQUENCE [LARGE SCALE GENOMIC DNA]</scope>
    <source>
        <strain evidence="9 10">C33</strain>
    </source>
</reference>
<evidence type="ECO:0000256" key="6">
    <source>
        <dbReference type="ARBA" id="ARBA00023002"/>
    </source>
</evidence>
<dbReference type="PANTHER" id="PTHR43876">
    <property type="entry name" value="UBIQUINONE BIOSYNTHESIS MONOOXYGENASE COQ6, MITOCHONDRIAL"/>
    <property type="match status" value="1"/>
</dbReference>
<dbReference type="Gene3D" id="3.50.50.60">
    <property type="entry name" value="FAD/NAD(P)-binding domain"/>
    <property type="match status" value="2"/>
</dbReference>
<evidence type="ECO:0000256" key="2">
    <source>
        <dbReference type="ARBA" id="ARBA00004749"/>
    </source>
</evidence>
<dbReference type="NCBIfam" id="TIGR01988">
    <property type="entry name" value="Ubi-OHases"/>
    <property type="match status" value="1"/>
</dbReference>
<evidence type="ECO:0000256" key="5">
    <source>
        <dbReference type="ARBA" id="ARBA00022827"/>
    </source>
</evidence>
<evidence type="ECO:0000256" key="7">
    <source>
        <dbReference type="ARBA" id="ARBA00023033"/>
    </source>
</evidence>
<dbReference type="UniPathway" id="UPA00232"/>
<name>A0A845V8V4_9GAMM</name>
<comment type="pathway">
    <text evidence="2">Cofactor biosynthesis; ubiquinone biosynthesis.</text>
</comment>
<evidence type="ECO:0000259" key="8">
    <source>
        <dbReference type="Pfam" id="PF01494"/>
    </source>
</evidence>
<dbReference type="InterPro" id="IPR010971">
    <property type="entry name" value="UbiH/COQ6"/>
</dbReference>
<evidence type="ECO:0000256" key="1">
    <source>
        <dbReference type="ARBA" id="ARBA00001974"/>
    </source>
</evidence>
<dbReference type="Proteomes" id="UP000484885">
    <property type="component" value="Unassembled WGS sequence"/>
</dbReference>
<gene>
    <name evidence="9" type="ORF">G3I74_12705</name>
</gene>
<keyword evidence="7" id="KW-0503">Monooxygenase</keyword>
<dbReference type="InterPro" id="IPR036188">
    <property type="entry name" value="FAD/NAD-bd_sf"/>
</dbReference>
<evidence type="ECO:0000313" key="10">
    <source>
        <dbReference type="Proteomes" id="UP000484885"/>
    </source>
</evidence>
<dbReference type="InterPro" id="IPR051205">
    <property type="entry name" value="UbiH/COQ6_monooxygenase"/>
</dbReference>
<dbReference type="GO" id="GO:0008681">
    <property type="term" value="F:2-octaprenyl-6-methoxyphenol hydroxylase activity"/>
    <property type="evidence" value="ECO:0007669"/>
    <property type="project" value="TreeGrafter"/>
</dbReference>
<dbReference type="InterPro" id="IPR002938">
    <property type="entry name" value="FAD-bd"/>
</dbReference>
<dbReference type="GO" id="GO:0006744">
    <property type="term" value="P:ubiquinone biosynthetic process"/>
    <property type="evidence" value="ECO:0007669"/>
    <property type="project" value="UniProtKB-UniPathway"/>
</dbReference>
<evidence type="ECO:0000256" key="3">
    <source>
        <dbReference type="ARBA" id="ARBA00005349"/>
    </source>
</evidence>
<dbReference type="Pfam" id="PF01494">
    <property type="entry name" value="FAD_binding_3"/>
    <property type="match status" value="1"/>
</dbReference>
<dbReference type="PRINTS" id="PR00420">
    <property type="entry name" value="RNGMNOXGNASE"/>
</dbReference>
<dbReference type="RefSeq" id="WP_164211978.1">
    <property type="nucleotide sequence ID" value="NZ_JAAGSC010000043.1"/>
</dbReference>
<comment type="similarity">
    <text evidence="3">Belongs to the UbiH/COQ6 family.</text>
</comment>
<keyword evidence="4" id="KW-0285">Flavoprotein</keyword>
<sequence>MTDYDIMLAGGGLVGAALAVGLARGGRRVAVIEETARKTGPQANQRPSYDDRTLVINAASLNILAGLGLLPDTLTRMPVREIHITRAGGFGHLQLRATDHQRDFFGAVIVARELGQVMLAALDQHEAITQLCPARLETFAVESDHVRVRLGDGSLATTRLLVGSDGTNSMVRQIAGIDAERHDYGQSAMIFNVQPGRAPRDTAWERFTPQGPLALLPQPQGRLGTVWIDRSERIDAAMHWDDETLIRRLTARFGSGLGGFSRPGKRARYPLVRLRSRHPVADRIALVGNAANSVHPVSAQGFNLGLRDAAAMIEILAGQDDPGSVEALAAYAAARFADQDATVRYTDTLARAFTNPSLLARAGAGLGLAAHAAIPGLSRRLVQAAMGFRDPVTRLARGNP</sequence>
<proteinExistence type="inferred from homology"/>
<dbReference type="GO" id="GO:0071949">
    <property type="term" value="F:FAD binding"/>
    <property type="evidence" value="ECO:0007669"/>
    <property type="project" value="InterPro"/>
</dbReference>
<accession>A0A845V8V4</accession>
<dbReference type="AlphaFoldDB" id="A0A845V8V4"/>
<dbReference type="SUPFAM" id="SSF51905">
    <property type="entry name" value="FAD/NAD(P)-binding domain"/>
    <property type="match status" value="1"/>
</dbReference>
<dbReference type="EMBL" id="JAAGSC010000043">
    <property type="protein sequence ID" value="NDY96591.1"/>
    <property type="molecule type" value="Genomic_DNA"/>
</dbReference>
<comment type="caution">
    <text evidence="9">The sequence shown here is derived from an EMBL/GenBank/DDBJ whole genome shotgun (WGS) entry which is preliminary data.</text>
</comment>
<protein>
    <submittedName>
        <fullName evidence="9">2-octaprenyl-6-methoxyphenyl hydroxylase</fullName>
    </submittedName>
</protein>
<comment type="cofactor">
    <cofactor evidence="1">
        <name>FAD</name>
        <dbReference type="ChEBI" id="CHEBI:57692"/>
    </cofactor>
</comment>
<dbReference type="PANTHER" id="PTHR43876:SF8">
    <property type="entry name" value="2-OCTAPRENYL-6-METHOXYPHENOL HYDROXYLASE"/>
    <property type="match status" value="1"/>
</dbReference>
<keyword evidence="5" id="KW-0274">FAD</keyword>
<feature type="domain" description="FAD-binding" evidence="8">
    <location>
        <begin position="4"/>
        <end position="341"/>
    </location>
</feature>